<feature type="compositionally biased region" description="Basic residues" evidence="1">
    <location>
        <begin position="82"/>
        <end position="93"/>
    </location>
</feature>
<dbReference type="Proteomes" id="UP001341281">
    <property type="component" value="Chromosome 08"/>
</dbReference>
<organism evidence="2 3">
    <name type="scientific">Paspalum notatum var. saurae</name>
    <dbReference type="NCBI Taxonomy" id="547442"/>
    <lineage>
        <taxon>Eukaryota</taxon>
        <taxon>Viridiplantae</taxon>
        <taxon>Streptophyta</taxon>
        <taxon>Embryophyta</taxon>
        <taxon>Tracheophyta</taxon>
        <taxon>Spermatophyta</taxon>
        <taxon>Magnoliopsida</taxon>
        <taxon>Liliopsida</taxon>
        <taxon>Poales</taxon>
        <taxon>Poaceae</taxon>
        <taxon>PACMAD clade</taxon>
        <taxon>Panicoideae</taxon>
        <taxon>Andropogonodae</taxon>
        <taxon>Paspaleae</taxon>
        <taxon>Paspalinae</taxon>
        <taxon>Paspalum</taxon>
    </lineage>
</organism>
<protein>
    <submittedName>
        <fullName evidence="2">Uncharacterized protein</fullName>
    </submittedName>
</protein>
<accession>A0AAQ3UJ46</accession>
<keyword evidence="3" id="KW-1185">Reference proteome</keyword>
<feature type="compositionally biased region" description="Basic and acidic residues" evidence="1">
    <location>
        <begin position="27"/>
        <end position="39"/>
    </location>
</feature>
<sequence>MVTYPLPSLVRKVSLSSSSHTQIGGGRRADSGAREHAARDLPGAWMGQIRVMQRLPRARSPEPSVIAGEICLPPPQWLPRARSPRHGGRKRRAVSGPAPCRSRSAAAAAAAEQRGRCGESPWCLRGADPRCAEA</sequence>
<evidence type="ECO:0000313" key="2">
    <source>
        <dbReference type="EMBL" id="WVZ90932.1"/>
    </source>
</evidence>
<name>A0AAQ3UJ46_PASNO</name>
<reference evidence="2 3" key="1">
    <citation type="submission" date="2024-02" db="EMBL/GenBank/DDBJ databases">
        <title>High-quality chromosome-scale genome assembly of Pensacola bahiagrass (Paspalum notatum Flugge var. saurae).</title>
        <authorList>
            <person name="Vega J.M."/>
            <person name="Podio M."/>
            <person name="Orjuela J."/>
            <person name="Siena L.A."/>
            <person name="Pessino S.C."/>
            <person name="Combes M.C."/>
            <person name="Mariac C."/>
            <person name="Albertini E."/>
            <person name="Pupilli F."/>
            <person name="Ortiz J.P.A."/>
            <person name="Leblanc O."/>
        </authorList>
    </citation>
    <scope>NUCLEOTIDE SEQUENCE [LARGE SCALE GENOMIC DNA]</scope>
    <source>
        <strain evidence="2">R1</strain>
        <tissue evidence="2">Leaf</tissue>
    </source>
</reference>
<feature type="region of interest" description="Disordered" evidence="1">
    <location>
        <begin position="76"/>
        <end position="134"/>
    </location>
</feature>
<feature type="region of interest" description="Disordered" evidence="1">
    <location>
        <begin position="16"/>
        <end position="41"/>
    </location>
</feature>
<evidence type="ECO:0000256" key="1">
    <source>
        <dbReference type="SAM" id="MobiDB-lite"/>
    </source>
</evidence>
<gene>
    <name evidence="2" type="ORF">U9M48_037183</name>
</gene>
<dbReference type="AlphaFoldDB" id="A0AAQ3UJ46"/>
<proteinExistence type="predicted"/>
<evidence type="ECO:0000313" key="3">
    <source>
        <dbReference type="Proteomes" id="UP001341281"/>
    </source>
</evidence>
<dbReference type="EMBL" id="CP144752">
    <property type="protein sequence ID" value="WVZ90932.1"/>
    <property type="molecule type" value="Genomic_DNA"/>
</dbReference>